<dbReference type="Proteomes" id="UP000177943">
    <property type="component" value="Unassembled WGS sequence"/>
</dbReference>
<dbReference type="GO" id="GO:0008641">
    <property type="term" value="F:ubiquitin-like modifier activating enzyme activity"/>
    <property type="evidence" value="ECO:0007669"/>
    <property type="project" value="InterPro"/>
</dbReference>
<sequence length="396" mass="44353">MPGNVKKYLDEGLRRQVESKPLFFDLSNETGQTKLQSFFYEGTIQHVVDDYEEEHLELFGVKNPTLVYTPDFKKTFAAHYAVIQKDTPLWQQGKWVFFPWGSKLVHILPEEDFQLVRTARNKNLINKDEQAKFYNGAVGIAGLSVGSSVAFALALQGGAGHLKLADMDRLALSNTNRILTGIDSLGVLKVEMAARKIYEINPYAEIELFPEGLNKENIGRFFEGLDIVIDELDNLAVKYLIREQAKKNKIAVVMAADNGDNAVVDVERYDLDQNTPFFHGRMGEVSYEMLSKLDKFGIGKMITKHVGPENVTERMQESLLEMGKTIVSWPQLGGAALINGAAVAYCIRKILNGQELESNRALISLDEKLLPSYTTSASVAKRKEIADSFKKSSVYN</sequence>
<dbReference type="GO" id="GO:0061503">
    <property type="term" value="F:tRNA threonylcarbamoyladenosine dehydratase"/>
    <property type="evidence" value="ECO:0007669"/>
    <property type="project" value="TreeGrafter"/>
</dbReference>
<dbReference type="GO" id="GO:0061504">
    <property type="term" value="P:cyclic threonylcarbamoyladenosine biosynthetic process"/>
    <property type="evidence" value="ECO:0007669"/>
    <property type="project" value="TreeGrafter"/>
</dbReference>
<reference evidence="2 3" key="1">
    <citation type="journal article" date="2016" name="Nat. Commun.">
        <title>Thousands of microbial genomes shed light on interconnected biogeochemical processes in an aquifer system.</title>
        <authorList>
            <person name="Anantharaman K."/>
            <person name="Brown C.T."/>
            <person name="Hug L.A."/>
            <person name="Sharon I."/>
            <person name="Castelle C.J."/>
            <person name="Probst A.J."/>
            <person name="Thomas B.C."/>
            <person name="Singh A."/>
            <person name="Wilkins M.J."/>
            <person name="Karaoz U."/>
            <person name="Brodie E.L."/>
            <person name="Williams K.H."/>
            <person name="Hubbard S.S."/>
            <person name="Banfield J.F."/>
        </authorList>
    </citation>
    <scope>NUCLEOTIDE SEQUENCE [LARGE SCALE GENOMIC DNA]</scope>
</reference>
<gene>
    <name evidence="2" type="ORF">A3D56_03600</name>
</gene>
<feature type="domain" description="THIF-type NAD/FAD binding fold" evidence="1">
    <location>
        <begin position="121"/>
        <end position="256"/>
    </location>
</feature>
<dbReference type="AlphaFoldDB" id="A0A1G2MQT5"/>
<dbReference type="InterPro" id="IPR035985">
    <property type="entry name" value="Ubiquitin-activating_enz"/>
</dbReference>
<dbReference type="CDD" id="cd01483">
    <property type="entry name" value="E1_enzyme_family"/>
    <property type="match status" value="1"/>
</dbReference>
<protein>
    <recommendedName>
        <fullName evidence="1">THIF-type NAD/FAD binding fold domain-containing protein</fullName>
    </recommendedName>
</protein>
<dbReference type="Pfam" id="PF00899">
    <property type="entry name" value="ThiF"/>
    <property type="match status" value="1"/>
</dbReference>
<evidence type="ECO:0000259" key="1">
    <source>
        <dbReference type="Pfam" id="PF00899"/>
    </source>
</evidence>
<organism evidence="2 3">
    <name type="scientific">Candidatus Taylorbacteria bacterium RIFCSPHIGHO2_02_FULL_45_35</name>
    <dbReference type="NCBI Taxonomy" id="1802311"/>
    <lineage>
        <taxon>Bacteria</taxon>
        <taxon>Candidatus Tayloriibacteriota</taxon>
    </lineage>
</organism>
<dbReference type="Gene3D" id="3.40.50.720">
    <property type="entry name" value="NAD(P)-binding Rossmann-like Domain"/>
    <property type="match status" value="1"/>
</dbReference>
<dbReference type="SUPFAM" id="SSF69572">
    <property type="entry name" value="Activating enzymes of the ubiquitin-like proteins"/>
    <property type="match status" value="1"/>
</dbReference>
<dbReference type="EMBL" id="MHRP01000035">
    <property type="protein sequence ID" value="OHA26225.1"/>
    <property type="molecule type" value="Genomic_DNA"/>
</dbReference>
<dbReference type="InterPro" id="IPR000594">
    <property type="entry name" value="ThiF_NAD_FAD-bd"/>
</dbReference>
<name>A0A1G2MQT5_9BACT</name>
<accession>A0A1G2MQT5</accession>
<proteinExistence type="predicted"/>
<dbReference type="PANTHER" id="PTHR43267">
    <property type="entry name" value="TRNA THREONYLCARBAMOYLADENOSINE DEHYDRATASE"/>
    <property type="match status" value="1"/>
</dbReference>
<dbReference type="InterPro" id="IPR045886">
    <property type="entry name" value="ThiF/MoeB/HesA"/>
</dbReference>
<dbReference type="PANTHER" id="PTHR43267:SF3">
    <property type="entry name" value="THIF PROTEIN"/>
    <property type="match status" value="1"/>
</dbReference>
<evidence type="ECO:0000313" key="2">
    <source>
        <dbReference type="EMBL" id="OHA26225.1"/>
    </source>
</evidence>
<evidence type="ECO:0000313" key="3">
    <source>
        <dbReference type="Proteomes" id="UP000177943"/>
    </source>
</evidence>
<comment type="caution">
    <text evidence="2">The sequence shown here is derived from an EMBL/GenBank/DDBJ whole genome shotgun (WGS) entry which is preliminary data.</text>
</comment>